<organism evidence="4 5">
    <name type="scientific">Mycena chlorophos</name>
    <name type="common">Agaric fungus</name>
    <name type="synonym">Agaricus chlorophos</name>
    <dbReference type="NCBI Taxonomy" id="658473"/>
    <lineage>
        <taxon>Eukaryota</taxon>
        <taxon>Fungi</taxon>
        <taxon>Dikarya</taxon>
        <taxon>Basidiomycota</taxon>
        <taxon>Agaricomycotina</taxon>
        <taxon>Agaricomycetes</taxon>
        <taxon>Agaricomycetidae</taxon>
        <taxon>Agaricales</taxon>
        <taxon>Marasmiineae</taxon>
        <taxon>Mycenaceae</taxon>
        <taxon>Mycena</taxon>
    </lineage>
</organism>
<gene>
    <name evidence="4" type="ORF">HMN09_01296200</name>
</gene>
<dbReference type="OrthoDB" id="37537at2759"/>
<proteinExistence type="predicted"/>
<keyword evidence="1" id="KW-0560">Oxidoreductase</keyword>
<feature type="domain" description="NADP-dependent oxidoreductase" evidence="3">
    <location>
        <begin position="15"/>
        <end position="312"/>
    </location>
</feature>
<dbReference type="PANTHER" id="PTHR43625:SF40">
    <property type="entry name" value="ALDO-KETO REDUCTASE YAKC [NADP(+)]"/>
    <property type="match status" value="1"/>
</dbReference>
<dbReference type="Pfam" id="PF00248">
    <property type="entry name" value="Aldo_ket_red"/>
    <property type="match status" value="2"/>
</dbReference>
<dbReference type="InterPro" id="IPR023210">
    <property type="entry name" value="NADP_OxRdtase_dom"/>
</dbReference>
<dbReference type="GO" id="GO:0005737">
    <property type="term" value="C:cytoplasm"/>
    <property type="evidence" value="ECO:0007669"/>
    <property type="project" value="TreeGrafter"/>
</dbReference>
<dbReference type="EMBL" id="JACAZE010000026">
    <property type="protein sequence ID" value="KAF7290382.1"/>
    <property type="molecule type" value="Genomic_DNA"/>
</dbReference>
<sequence length="733" mass="79283">MPATRSIGSATFPAIGFGAMGLSAFYGPASSDEEAFAVLDAAHAAGTTFWDTADIYAGNEDLLGRWFKRTGKRTDIFLASKFGVVIEDLSVNGSPDYVRKAIDSSLKRLGVDYLDLYYMHRADPKTPIEVTVRAMADAVKEGKVKYLGLSEVSASTLRRAHAVHPITALQVEYSPFTLDIEDPKIDLLRTARELGVKIVAYSPLGRGLLTGQYRSLEDFAPDDFRRAIPRYGPANFPNILRLAEALKDIGAKYTTSSGKPATAGQVALAWMAAQGDDVISIPGTKKVKYLEENIAADSITLSGEDVAAVRALAVKADAEGQAAGPRYPEAMWAFIDQYTAAPRHVLSRPPRRRRRPQTRPSLASSSFGRKAVELTYKMGQVSITTNTLPSMPATRSIGSATFPAIGFGAMGLSAFYGPASSDEEAFAVLDAAHAAGTTFWDTADVYAGSEDLLGRWFKRTGKRADIFLASKFGFVVEDFSINGSPDYVRKALDSSLKRLGVDYLDLYYMHRADAKTPIEVTVRAMAEAVKEGKVKYLGLSEVSASTLRRAHAVHPITALQVEYSPFTLDIEDPKIDLLRTARELGVKIVAYSPLGRGLLTGQYRSLEDFAPDDFRRAVPRYGPANFPNILRLAEALKDIGAKYTTSSGKPATAGQVALAWMAAQGDDVISIPGTKKVKYLEENIAADSITLSADDVAAVRALAVKADAEGQAAGPRYPEAMWAFMFVETPADV</sequence>
<evidence type="ECO:0000313" key="5">
    <source>
        <dbReference type="Proteomes" id="UP000613580"/>
    </source>
</evidence>
<dbReference type="SUPFAM" id="SSF51430">
    <property type="entry name" value="NAD(P)-linked oxidoreductase"/>
    <property type="match status" value="2"/>
</dbReference>
<accession>A0A8H6S203</accession>
<evidence type="ECO:0000256" key="1">
    <source>
        <dbReference type="ARBA" id="ARBA00023002"/>
    </source>
</evidence>
<comment type="caution">
    <text evidence="4">The sequence shown here is derived from an EMBL/GenBank/DDBJ whole genome shotgun (WGS) entry which is preliminary data.</text>
</comment>
<dbReference type="AlphaFoldDB" id="A0A8H6S203"/>
<dbReference type="Gene3D" id="3.20.20.100">
    <property type="entry name" value="NADP-dependent oxidoreductase domain"/>
    <property type="match status" value="2"/>
</dbReference>
<keyword evidence="5" id="KW-1185">Reference proteome</keyword>
<evidence type="ECO:0000313" key="4">
    <source>
        <dbReference type="EMBL" id="KAF7290382.1"/>
    </source>
</evidence>
<feature type="compositionally biased region" description="Basic residues" evidence="2">
    <location>
        <begin position="345"/>
        <end position="357"/>
    </location>
</feature>
<feature type="domain" description="NADP-dependent oxidoreductase" evidence="3">
    <location>
        <begin position="405"/>
        <end position="702"/>
    </location>
</feature>
<dbReference type="PANTHER" id="PTHR43625">
    <property type="entry name" value="AFLATOXIN B1 ALDEHYDE REDUCTASE"/>
    <property type="match status" value="1"/>
</dbReference>
<name>A0A8H6S203_MYCCL</name>
<dbReference type="GO" id="GO:0016491">
    <property type="term" value="F:oxidoreductase activity"/>
    <property type="evidence" value="ECO:0007669"/>
    <property type="project" value="UniProtKB-KW"/>
</dbReference>
<feature type="region of interest" description="Disordered" evidence="2">
    <location>
        <begin position="345"/>
        <end position="366"/>
    </location>
</feature>
<dbReference type="InterPro" id="IPR036812">
    <property type="entry name" value="NAD(P)_OxRdtase_dom_sf"/>
</dbReference>
<protein>
    <submittedName>
        <fullName evidence="4">Aldo-ket-red domain-containing protein</fullName>
    </submittedName>
</protein>
<dbReference type="InterPro" id="IPR050791">
    <property type="entry name" value="Aldo-Keto_reductase"/>
</dbReference>
<reference evidence="4" key="1">
    <citation type="submission" date="2020-05" db="EMBL/GenBank/DDBJ databases">
        <title>Mycena genomes resolve the evolution of fungal bioluminescence.</title>
        <authorList>
            <person name="Tsai I.J."/>
        </authorList>
    </citation>
    <scope>NUCLEOTIDE SEQUENCE</scope>
    <source>
        <strain evidence="4">110903Hualien_Pintung</strain>
    </source>
</reference>
<evidence type="ECO:0000256" key="2">
    <source>
        <dbReference type="SAM" id="MobiDB-lite"/>
    </source>
</evidence>
<evidence type="ECO:0000259" key="3">
    <source>
        <dbReference type="Pfam" id="PF00248"/>
    </source>
</evidence>
<dbReference type="Proteomes" id="UP000613580">
    <property type="component" value="Unassembled WGS sequence"/>
</dbReference>